<evidence type="ECO:0000313" key="1">
    <source>
        <dbReference type="EMBL" id="MFA1541413.1"/>
    </source>
</evidence>
<comment type="caution">
    <text evidence="1">The sequence shown here is derived from an EMBL/GenBank/DDBJ whole genome shotgun (WGS) entry which is preliminary data.</text>
</comment>
<keyword evidence="2" id="KW-1185">Reference proteome</keyword>
<evidence type="ECO:0008006" key="3">
    <source>
        <dbReference type="Google" id="ProtNLM"/>
    </source>
</evidence>
<organism evidence="1 2">
    <name type="scientific">Actinomadura monticuli</name>
    <dbReference type="NCBI Taxonomy" id="3097367"/>
    <lineage>
        <taxon>Bacteria</taxon>
        <taxon>Bacillati</taxon>
        <taxon>Actinomycetota</taxon>
        <taxon>Actinomycetes</taxon>
        <taxon>Streptosporangiales</taxon>
        <taxon>Thermomonosporaceae</taxon>
        <taxon>Actinomadura</taxon>
    </lineage>
</organism>
<gene>
    <name evidence="1" type="ORF">SM611_21005</name>
</gene>
<dbReference type="Proteomes" id="UP001569963">
    <property type="component" value="Unassembled WGS sequence"/>
</dbReference>
<reference evidence="1 2" key="1">
    <citation type="submission" date="2023-11" db="EMBL/GenBank/DDBJ databases">
        <title>Actinomadura monticuli sp. nov., isolated from volcanic ash.</title>
        <authorList>
            <person name="Lee S.D."/>
            <person name="Yang H."/>
            <person name="Kim I.S."/>
        </authorList>
    </citation>
    <scope>NUCLEOTIDE SEQUENCE [LARGE SCALE GENOMIC DNA]</scope>
    <source>
        <strain evidence="1 2">DLS-62</strain>
    </source>
</reference>
<name>A0ABV4QE11_9ACTN</name>
<proteinExistence type="predicted"/>
<dbReference type="RefSeq" id="WP_371951571.1">
    <property type="nucleotide sequence ID" value="NZ_JAXCEI010000009.1"/>
</dbReference>
<dbReference type="EMBL" id="JAXCEI010000009">
    <property type="protein sequence ID" value="MFA1541413.1"/>
    <property type="molecule type" value="Genomic_DNA"/>
</dbReference>
<sequence>MKRAVPVLSVLALGGVLLLSGCQSNSQRCVNGKCHVTVNGAGQTVEVNDVDVTVSQISDQGMTVSAGGSAPATIATGQGAQVGPVSIRVTSIEGQKVKFDLR</sequence>
<protein>
    <recommendedName>
        <fullName evidence="3">DUF3060 domain-containing protein</fullName>
    </recommendedName>
</protein>
<accession>A0ABV4QE11</accession>
<evidence type="ECO:0000313" key="2">
    <source>
        <dbReference type="Proteomes" id="UP001569963"/>
    </source>
</evidence>
<dbReference type="PROSITE" id="PS51257">
    <property type="entry name" value="PROKAR_LIPOPROTEIN"/>
    <property type="match status" value="1"/>
</dbReference>